<dbReference type="GeneID" id="83217477"/>
<dbReference type="AlphaFoldDB" id="A0AAD7UY56"/>
<evidence type="ECO:0000313" key="2">
    <source>
        <dbReference type="EMBL" id="KAJ8654251.1"/>
    </source>
</evidence>
<accession>A0AAD7UY56</accession>
<evidence type="ECO:0000256" key="1">
    <source>
        <dbReference type="SAM" id="MobiDB-lite"/>
    </source>
</evidence>
<protein>
    <submittedName>
        <fullName evidence="2">Uncharacterized protein</fullName>
    </submittedName>
</protein>
<dbReference type="RefSeq" id="XP_058339165.1">
    <property type="nucleotide sequence ID" value="XM_058490056.1"/>
</dbReference>
<name>A0AAD7UY56_9FUNG</name>
<keyword evidence="3" id="KW-1185">Reference proteome</keyword>
<dbReference type="EMBL" id="JARTCD010000064">
    <property type="protein sequence ID" value="KAJ8654251.1"/>
    <property type="molecule type" value="Genomic_DNA"/>
</dbReference>
<organism evidence="2 3">
    <name type="scientific">Lichtheimia ornata</name>
    <dbReference type="NCBI Taxonomy" id="688661"/>
    <lineage>
        <taxon>Eukaryota</taxon>
        <taxon>Fungi</taxon>
        <taxon>Fungi incertae sedis</taxon>
        <taxon>Mucoromycota</taxon>
        <taxon>Mucoromycotina</taxon>
        <taxon>Mucoromycetes</taxon>
        <taxon>Mucorales</taxon>
        <taxon>Lichtheimiaceae</taxon>
        <taxon>Lichtheimia</taxon>
    </lineage>
</organism>
<dbReference type="Proteomes" id="UP001234581">
    <property type="component" value="Unassembled WGS sequence"/>
</dbReference>
<sequence length="190" mass="21047">MKDGQHYHIPEDGIHPGDCQGCNSMAQTHVAQMGTDSGTRRLSVTVSQATDSMESSSNPIVTRGSDPCGSSGCNFSQLQGDREITHPRRQVPFKLLYDQRAQQNSSHIGLQTHQPIHSMQSLQDGRGSSLEGFNREGRLDDEIGSERRLRGGTYSRGIEALSFLQASRHSVPIPVSTFWLECGTERFFRN</sequence>
<gene>
    <name evidence="2" type="ORF">O0I10_010073</name>
</gene>
<feature type="region of interest" description="Disordered" evidence="1">
    <location>
        <begin position="48"/>
        <end position="68"/>
    </location>
</feature>
<comment type="caution">
    <text evidence="2">The sequence shown here is derived from an EMBL/GenBank/DDBJ whole genome shotgun (WGS) entry which is preliminary data.</text>
</comment>
<proteinExistence type="predicted"/>
<evidence type="ECO:0000313" key="3">
    <source>
        <dbReference type="Proteomes" id="UP001234581"/>
    </source>
</evidence>
<reference evidence="2 3" key="1">
    <citation type="submission" date="2023-03" db="EMBL/GenBank/DDBJ databases">
        <title>Genome sequence of Lichtheimia ornata CBS 291.66.</title>
        <authorList>
            <person name="Mohabir J.T."/>
            <person name="Shea T.P."/>
            <person name="Kurbessoian T."/>
            <person name="Berby B."/>
            <person name="Fontaine J."/>
            <person name="Livny J."/>
            <person name="Gnirke A."/>
            <person name="Stajich J.E."/>
            <person name="Cuomo C.A."/>
        </authorList>
    </citation>
    <scope>NUCLEOTIDE SEQUENCE [LARGE SCALE GENOMIC DNA]</scope>
    <source>
        <strain evidence="2">CBS 291.66</strain>
    </source>
</reference>
<feature type="compositionally biased region" description="Polar residues" evidence="1">
    <location>
        <begin position="48"/>
        <end position="60"/>
    </location>
</feature>